<feature type="domain" description="PhoU" evidence="4">
    <location>
        <begin position="134"/>
        <end position="216"/>
    </location>
</feature>
<organism evidence="5 6">
    <name type="scientific">Thiomicrorhabdus heinhorstiae</name>
    <dbReference type="NCBI Taxonomy" id="2748010"/>
    <lineage>
        <taxon>Bacteria</taxon>
        <taxon>Pseudomonadati</taxon>
        <taxon>Pseudomonadota</taxon>
        <taxon>Gammaproteobacteria</taxon>
        <taxon>Thiotrichales</taxon>
        <taxon>Piscirickettsiaceae</taxon>
        <taxon>Thiomicrorhabdus</taxon>
    </lineage>
</organism>
<keyword evidence="3" id="KW-0963">Cytoplasm</keyword>
<accession>A0ABS0BTL7</accession>
<evidence type="ECO:0000313" key="6">
    <source>
        <dbReference type="Proteomes" id="UP001193680"/>
    </source>
</evidence>
<dbReference type="PIRSF" id="PIRSF003107">
    <property type="entry name" value="PhoU"/>
    <property type="match status" value="1"/>
</dbReference>
<keyword evidence="3" id="KW-0813">Transport</keyword>
<comment type="subcellular location">
    <subcellularLocation>
        <location evidence="3">Cytoplasm</location>
    </subcellularLocation>
</comment>
<dbReference type="InterPro" id="IPR028366">
    <property type="entry name" value="PhoU"/>
</dbReference>
<keyword evidence="2 3" id="KW-0592">Phosphate transport</keyword>
<dbReference type="InterPro" id="IPR038078">
    <property type="entry name" value="PhoU-like_sf"/>
</dbReference>
<dbReference type="SUPFAM" id="SSF109755">
    <property type="entry name" value="PhoU-like"/>
    <property type="match status" value="1"/>
</dbReference>
<keyword evidence="6" id="KW-1185">Reference proteome</keyword>
<dbReference type="RefSeq" id="WP_194947551.1">
    <property type="nucleotide sequence ID" value="NZ_JACBGI020000002.1"/>
</dbReference>
<sequence length="249" mass="28032">MQNSEYNRHISERMNRNLEDLFNQVLEMGGLVERQLEHTIEALKCDNKDIIQEVNRIDKIINKEEMEIDRLSAGVLARQQPTASDLRLIIIAIRIAVDLERMGDEAVKIAKLAGVMADTPYGCQTMPGYRALMEMTVCGMDMLSKAMDAFANLDLANVVTIVGDEERMDVALQEAMADMEEAFSSSDIECKYLLEMVLALRASERITDHAANIAESMVYLTEGKDVRHMNTEKLSQFMAELEAENSSES</sequence>
<dbReference type="InterPro" id="IPR026022">
    <property type="entry name" value="PhoU_dom"/>
</dbReference>
<proteinExistence type="inferred from homology"/>
<name>A0ABS0BTL7_9GAMM</name>
<comment type="caution">
    <text evidence="5">The sequence shown here is derived from an EMBL/GenBank/DDBJ whole genome shotgun (WGS) entry which is preliminary data.</text>
</comment>
<reference evidence="5 6" key="1">
    <citation type="submission" date="2020-11" db="EMBL/GenBank/DDBJ databases">
        <title>Sulfur oxidizing isolate from Hospital Hole Sinkhole.</title>
        <authorList>
            <person name="Scott K.M."/>
        </authorList>
    </citation>
    <scope>NUCLEOTIDE SEQUENCE [LARGE SCALE GENOMIC DNA]</scope>
    <source>
        <strain evidence="5 6">HH1</strain>
    </source>
</reference>
<comment type="function">
    <text evidence="3">Plays a role in the regulation of phosphate uptake.</text>
</comment>
<gene>
    <name evidence="5" type="primary">phoU</name>
    <name evidence="5" type="ORF">H8792_002420</name>
</gene>
<dbReference type="PANTHER" id="PTHR42930">
    <property type="entry name" value="PHOSPHATE-SPECIFIC TRANSPORT SYSTEM ACCESSORY PROTEIN PHOU"/>
    <property type="match status" value="1"/>
</dbReference>
<protein>
    <recommendedName>
        <fullName evidence="3">Phosphate-specific transport system accessory protein PhoU</fullName>
    </recommendedName>
</protein>
<evidence type="ECO:0000256" key="3">
    <source>
        <dbReference type="PIRNR" id="PIRNR003107"/>
    </source>
</evidence>
<dbReference type="Gene3D" id="1.20.58.220">
    <property type="entry name" value="Phosphate transport system protein phou homolog 2, domain 2"/>
    <property type="match status" value="1"/>
</dbReference>
<dbReference type="EMBL" id="JACBGI020000002">
    <property type="protein sequence ID" value="MBF6057187.1"/>
    <property type="molecule type" value="Genomic_DNA"/>
</dbReference>
<dbReference type="PANTHER" id="PTHR42930:SF3">
    <property type="entry name" value="PHOSPHATE-SPECIFIC TRANSPORT SYSTEM ACCESSORY PROTEIN PHOU"/>
    <property type="match status" value="1"/>
</dbReference>
<evidence type="ECO:0000256" key="2">
    <source>
        <dbReference type="ARBA" id="ARBA00022592"/>
    </source>
</evidence>
<evidence type="ECO:0000259" key="4">
    <source>
        <dbReference type="Pfam" id="PF01895"/>
    </source>
</evidence>
<evidence type="ECO:0000313" key="5">
    <source>
        <dbReference type="EMBL" id="MBF6057187.1"/>
    </source>
</evidence>
<dbReference type="Pfam" id="PF01895">
    <property type="entry name" value="PhoU"/>
    <property type="match status" value="2"/>
</dbReference>
<comment type="similarity">
    <text evidence="1 3">Belongs to the PhoU family.</text>
</comment>
<dbReference type="Proteomes" id="UP001193680">
    <property type="component" value="Unassembled WGS sequence"/>
</dbReference>
<feature type="domain" description="PhoU" evidence="4">
    <location>
        <begin position="25"/>
        <end position="112"/>
    </location>
</feature>
<evidence type="ECO:0000256" key="1">
    <source>
        <dbReference type="ARBA" id="ARBA00008107"/>
    </source>
</evidence>
<dbReference type="NCBIfam" id="TIGR02135">
    <property type="entry name" value="phoU_full"/>
    <property type="match status" value="1"/>
</dbReference>
<comment type="subunit">
    <text evidence="3">Homodimer.</text>
</comment>